<keyword evidence="2" id="KW-1185">Reference proteome</keyword>
<organism evidence="1 2">
    <name type="scientific">Alligator mississippiensis</name>
    <name type="common">American alligator</name>
    <dbReference type="NCBI Taxonomy" id="8496"/>
    <lineage>
        <taxon>Eukaryota</taxon>
        <taxon>Metazoa</taxon>
        <taxon>Chordata</taxon>
        <taxon>Craniata</taxon>
        <taxon>Vertebrata</taxon>
        <taxon>Euteleostomi</taxon>
        <taxon>Archelosauria</taxon>
        <taxon>Archosauria</taxon>
        <taxon>Crocodylia</taxon>
        <taxon>Alligatoridae</taxon>
        <taxon>Alligatorinae</taxon>
        <taxon>Alligator</taxon>
    </lineage>
</organism>
<accession>A0A151P4X9</accession>
<sequence>MEHARLGSSNDRAARLEEVRAAFLATYSHTLGLRSAAPSPVGTGGIGSLLEQLARGVGLRGSGSSSTL</sequence>
<name>A0A151P4X9_ALLMI</name>
<proteinExistence type="predicted"/>
<evidence type="ECO:0000313" key="2">
    <source>
        <dbReference type="Proteomes" id="UP000050525"/>
    </source>
</evidence>
<evidence type="ECO:0000313" key="1">
    <source>
        <dbReference type="EMBL" id="KYO44127.1"/>
    </source>
</evidence>
<protein>
    <submittedName>
        <fullName evidence="1">Uncharacterized protein</fullName>
    </submittedName>
</protein>
<dbReference type="STRING" id="8496.A0A151P4X9"/>
<comment type="caution">
    <text evidence="1">The sequence shown here is derived from an EMBL/GenBank/DDBJ whole genome shotgun (WGS) entry which is preliminary data.</text>
</comment>
<dbReference type="AlphaFoldDB" id="A0A151P4X9"/>
<dbReference type="EMBL" id="AKHW03000888">
    <property type="protein sequence ID" value="KYO44127.1"/>
    <property type="molecule type" value="Genomic_DNA"/>
</dbReference>
<reference evidence="1 2" key="1">
    <citation type="journal article" date="2012" name="Genome Biol.">
        <title>Sequencing three crocodilian genomes to illuminate the evolution of archosaurs and amniotes.</title>
        <authorList>
            <person name="St John J.A."/>
            <person name="Braun E.L."/>
            <person name="Isberg S.R."/>
            <person name="Miles L.G."/>
            <person name="Chong A.Y."/>
            <person name="Gongora J."/>
            <person name="Dalzell P."/>
            <person name="Moran C."/>
            <person name="Bed'hom B."/>
            <person name="Abzhanov A."/>
            <person name="Burgess S.C."/>
            <person name="Cooksey A.M."/>
            <person name="Castoe T.A."/>
            <person name="Crawford N.G."/>
            <person name="Densmore L.D."/>
            <person name="Drew J.C."/>
            <person name="Edwards S.V."/>
            <person name="Faircloth B.C."/>
            <person name="Fujita M.K."/>
            <person name="Greenwold M.J."/>
            <person name="Hoffmann F.G."/>
            <person name="Howard J.M."/>
            <person name="Iguchi T."/>
            <person name="Janes D.E."/>
            <person name="Khan S.Y."/>
            <person name="Kohno S."/>
            <person name="de Koning A.J."/>
            <person name="Lance S.L."/>
            <person name="McCarthy F.M."/>
            <person name="McCormack J.E."/>
            <person name="Merchant M.E."/>
            <person name="Peterson D.G."/>
            <person name="Pollock D.D."/>
            <person name="Pourmand N."/>
            <person name="Raney B.J."/>
            <person name="Roessler K.A."/>
            <person name="Sanford J.R."/>
            <person name="Sawyer R.H."/>
            <person name="Schmidt C.J."/>
            <person name="Triplett E.W."/>
            <person name="Tuberville T.D."/>
            <person name="Venegas-Anaya M."/>
            <person name="Howard J.T."/>
            <person name="Jarvis E.D."/>
            <person name="Guillette L.J.Jr."/>
            <person name="Glenn T.C."/>
            <person name="Green R.E."/>
            <person name="Ray D.A."/>
        </authorList>
    </citation>
    <scope>NUCLEOTIDE SEQUENCE [LARGE SCALE GENOMIC DNA]</scope>
    <source>
        <strain evidence="1">KSC_2009_1</strain>
    </source>
</reference>
<gene>
    <name evidence="1" type="ORF">Y1Q_0016077</name>
</gene>
<dbReference type="Proteomes" id="UP000050525">
    <property type="component" value="Unassembled WGS sequence"/>
</dbReference>